<comment type="caution">
    <text evidence="1">The sequence shown here is derived from an EMBL/GenBank/DDBJ whole genome shotgun (WGS) entry which is preliminary data.</text>
</comment>
<dbReference type="EMBL" id="JABBFX010000002">
    <property type="protein sequence ID" value="NML45934.1"/>
    <property type="molecule type" value="Genomic_DNA"/>
</dbReference>
<dbReference type="RefSeq" id="WP_169420238.1">
    <property type="nucleotide sequence ID" value="NZ_JABBFX010000002.1"/>
</dbReference>
<sequence length="89" mass="10051">MTAPNAAAAFAVRGSLYGVFDRKTGEVLVVIEARDARQAIERANWVAPYFGWRHFEEGQVKEVEECPDRTPTFFENYFAALDRGDATLH</sequence>
<evidence type="ECO:0000313" key="2">
    <source>
        <dbReference type="Proteomes" id="UP000541185"/>
    </source>
</evidence>
<gene>
    <name evidence="1" type="ORF">HHL11_19450</name>
</gene>
<dbReference type="Proteomes" id="UP000541185">
    <property type="component" value="Unassembled WGS sequence"/>
</dbReference>
<organism evidence="1 2">
    <name type="scientific">Ramlibacter agri</name>
    <dbReference type="NCBI Taxonomy" id="2728837"/>
    <lineage>
        <taxon>Bacteria</taxon>
        <taxon>Pseudomonadati</taxon>
        <taxon>Pseudomonadota</taxon>
        <taxon>Betaproteobacteria</taxon>
        <taxon>Burkholderiales</taxon>
        <taxon>Comamonadaceae</taxon>
        <taxon>Ramlibacter</taxon>
    </lineage>
</organism>
<protein>
    <submittedName>
        <fullName evidence="1">Uncharacterized protein</fullName>
    </submittedName>
</protein>
<dbReference type="AlphaFoldDB" id="A0A848H5U1"/>
<proteinExistence type="predicted"/>
<evidence type="ECO:0000313" key="1">
    <source>
        <dbReference type="EMBL" id="NML45934.1"/>
    </source>
</evidence>
<name>A0A848H5U1_9BURK</name>
<reference evidence="1 2" key="1">
    <citation type="submission" date="2020-04" db="EMBL/GenBank/DDBJ databases">
        <title>Ramlibacter sp. G-1-2-2 isolated from soil.</title>
        <authorList>
            <person name="Dahal R.H."/>
        </authorList>
    </citation>
    <scope>NUCLEOTIDE SEQUENCE [LARGE SCALE GENOMIC DNA]</scope>
    <source>
        <strain evidence="1 2">G-1-2-2</strain>
    </source>
</reference>
<keyword evidence="2" id="KW-1185">Reference proteome</keyword>
<accession>A0A848H5U1</accession>